<dbReference type="SUPFAM" id="SSF55729">
    <property type="entry name" value="Acyl-CoA N-acyltransferases (Nat)"/>
    <property type="match status" value="1"/>
</dbReference>
<dbReference type="PROSITE" id="PS51186">
    <property type="entry name" value="GNAT"/>
    <property type="match status" value="1"/>
</dbReference>
<dbReference type="Pfam" id="PF13420">
    <property type="entry name" value="Acetyltransf_4"/>
    <property type="match status" value="1"/>
</dbReference>
<gene>
    <name evidence="2" type="ORF">PACILC2_20400</name>
</gene>
<proteinExistence type="predicted"/>
<protein>
    <submittedName>
        <fullName evidence="2">N-acetyltransferase</fullName>
    </submittedName>
</protein>
<reference evidence="2 3" key="1">
    <citation type="submission" date="2021-04" db="EMBL/GenBank/DDBJ databases">
        <title>Draft genome sequence of Paenibacillus cisolokensis, LC2-13A.</title>
        <authorList>
            <person name="Uke A."/>
            <person name="Chhe C."/>
            <person name="Baramee S."/>
            <person name="Kosugi A."/>
        </authorList>
    </citation>
    <scope>NUCLEOTIDE SEQUENCE [LARGE SCALE GENOMIC DNA]</scope>
    <source>
        <strain evidence="2 3">LC2-13A</strain>
    </source>
</reference>
<dbReference type="PANTHER" id="PTHR43072">
    <property type="entry name" value="N-ACETYLTRANSFERASE"/>
    <property type="match status" value="1"/>
</dbReference>
<evidence type="ECO:0000313" key="2">
    <source>
        <dbReference type="EMBL" id="GIQ63472.1"/>
    </source>
</evidence>
<accession>A0ABQ4N5P5</accession>
<evidence type="ECO:0000259" key="1">
    <source>
        <dbReference type="PROSITE" id="PS51186"/>
    </source>
</evidence>
<dbReference type="RefSeq" id="WP_213528618.1">
    <property type="nucleotide sequence ID" value="NZ_BOVJ01000064.1"/>
</dbReference>
<feature type="domain" description="N-acetyltransferase" evidence="1">
    <location>
        <begin position="1"/>
        <end position="164"/>
    </location>
</feature>
<dbReference type="CDD" id="cd04301">
    <property type="entry name" value="NAT_SF"/>
    <property type="match status" value="1"/>
</dbReference>
<sequence length="181" mass="19980">MIIRDANEEDMPAIQRIYACHVRHGLATFEEVPPDVPEMAARRKQVLGLGLPFLVAEIDGRIVGYSYASSFRTRSAFRFTVENSVYVEDGWGGRGIGSELLRHLIERCEAGPWRQMIAVIGDSANEASIALHKKLGFRTIGTLTNVGFKFGRWVDTVMMQRELGEGGGTLPHAPAPDPGRV</sequence>
<dbReference type="PANTHER" id="PTHR43072:SF8">
    <property type="entry name" value="ACYLTRANSFERASE FABY-RELATED"/>
    <property type="match status" value="1"/>
</dbReference>
<dbReference type="EMBL" id="BOVJ01000064">
    <property type="protein sequence ID" value="GIQ63472.1"/>
    <property type="molecule type" value="Genomic_DNA"/>
</dbReference>
<name>A0ABQ4N5P5_9BACL</name>
<comment type="caution">
    <text evidence="2">The sequence shown here is derived from an EMBL/GenBank/DDBJ whole genome shotgun (WGS) entry which is preliminary data.</text>
</comment>
<dbReference type="Proteomes" id="UP000680304">
    <property type="component" value="Unassembled WGS sequence"/>
</dbReference>
<dbReference type="Gene3D" id="3.40.630.30">
    <property type="match status" value="1"/>
</dbReference>
<evidence type="ECO:0000313" key="3">
    <source>
        <dbReference type="Proteomes" id="UP000680304"/>
    </source>
</evidence>
<keyword evidence="3" id="KW-1185">Reference proteome</keyword>
<dbReference type="InterPro" id="IPR000182">
    <property type="entry name" value="GNAT_dom"/>
</dbReference>
<dbReference type="InterPro" id="IPR016181">
    <property type="entry name" value="Acyl_CoA_acyltransferase"/>
</dbReference>
<organism evidence="2 3">
    <name type="scientific">Paenibacillus cisolokensis</name>
    <dbReference type="NCBI Taxonomy" id="1658519"/>
    <lineage>
        <taxon>Bacteria</taxon>
        <taxon>Bacillati</taxon>
        <taxon>Bacillota</taxon>
        <taxon>Bacilli</taxon>
        <taxon>Bacillales</taxon>
        <taxon>Paenibacillaceae</taxon>
        <taxon>Paenibacillus</taxon>
    </lineage>
</organism>